<dbReference type="GO" id="GO:0004888">
    <property type="term" value="F:transmembrane signaling receptor activity"/>
    <property type="evidence" value="ECO:0007669"/>
    <property type="project" value="TreeGrafter"/>
</dbReference>
<evidence type="ECO:0000313" key="5">
    <source>
        <dbReference type="EMBL" id="HIW84184.1"/>
    </source>
</evidence>
<dbReference type="Pfam" id="PF00015">
    <property type="entry name" value="MCPsignal"/>
    <property type="match status" value="1"/>
</dbReference>
<reference evidence="5" key="2">
    <citation type="submission" date="2021-04" db="EMBL/GenBank/DDBJ databases">
        <authorList>
            <person name="Gilroy R."/>
        </authorList>
    </citation>
    <scope>NUCLEOTIDE SEQUENCE</scope>
    <source>
        <strain evidence="5">ChiSxjej1B13-11762</strain>
    </source>
</reference>
<keyword evidence="3" id="KW-0807">Transducer</keyword>
<dbReference type="GO" id="GO:0006935">
    <property type="term" value="P:chemotaxis"/>
    <property type="evidence" value="ECO:0007669"/>
    <property type="project" value="UniProtKB-KW"/>
</dbReference>
<reference evidence="5" key="1">
    <citation type="journal article" date="2021" name="PeerJ">
        <title>Extensive microbial diversity within the chicken gut microbiome revealed by metagenomics and culture.</title>
        <authorList>
            <person name="Gilroy R."/>
            <person name="Ravi A."/>
            <person name="Getino M."/>
            <person name="Pursley I."/>
            <person name="Horton D.L."/>
            <person name="Alikhan N.F."/>
            <person name="Baker D."/>
            <person name="Gharbi K."/>
            <person name="Hall N."/>
            <person name="Watson M."/>
            <person name="Adriaenssens E.M."/>
            <person name="Foster-Nyarko E."/>
            <person name="Jarju S."/>
            <person name="Secka A."/>
            <person name="Antonio M."/>
            <person name="Oren A."/>
            <person name="Chaudhuri R.R."/>
            <person name="La Ragione R."/>
            <person name="Hildebrand F."/>
            <person name="Pallen M.J."/>
        </authorList>
    </citation>
    <scope>NUCLEOTIDE SEQUENCE</scope>
    <source>
        <strain evidence="5">ChiSxjej1B13-11762</strain>
    </source>
</reference>
<dbReference type="PANTHER" id="PTHR43531">
    <property type="entry name" value="PROTEIN ICFG"/>
    <property type="match status" value="1"/>
</dbReference>
<evidence type="ECO:0000256" key="2">
    <source>
        <dbReference type="ARBA" id="ARBA00029447"/>
    </source>
</evidence>
<dbReference type="Gene3D" id="1.10.287.950">
    <property type="entry name" value="Methyl-accepting chemotaxis protein"/>
    <property type="match status" value="1"/>
</dbReference>
<evidence type="ECO:0000256" key="1">
    <source>
        <dbReference type="ARBA" id="ARBA00022500"/>
    </source>
</evidence>
<dbReference type="GO" id="GO:0005886">
    <property type="term" value="C:plasma membrane"/>
    <property type="evidence" value="ECO:0007669"/>
    <property type="project" value="TreeGrafter"/>
</dbReference>
<dbReference type="SMART" id="SM00283">
    <property type="entry name" value="MA"/>
    <property type="match status" value="1"/>
</dbReference>
<dbReference type="SUPFAM" id="SSF58104">
    <property type="entry name" value="Methyl-accepting chemotaxis protein (MCP) signaling domain"/>
    <property type="match status" value="1"/>
</dbReference>
<sequence length="210" mass="22102">VSTAVEEIYRQISDTADQAAEVRNASETMRQHADDGGVQMQELLSSITDIETSVKSIGATINSIQSLAAQTNILALNASVEAARAGTSGKGFAVVAEEVRTLAGHSSDAAQNIIQVLNCCREAVNRGIDVATKTSDAMGRIKESVEEVASQSVHISDRTDSQMSAVNSIKDDLGVVSGIVHSNAAASQECSAMVRELSEQALQLDRLSKV</sequence>
<gene>
    <name evidence="5" type="ORF">H9873_07675</name>
</gene>
<name>A0A9D1RAA3_9FIRM</name>
<comment type="similarity">
    <text evidence="2">Belongs to the methyl-accepting chemotaxis (MCP) protein family.</text>
</comment>
<dbReference type="AlphaFoldDB" id="A0A9D1RAA3"/>
<comment type="caution">
    <text evidence="5">The sequence shown here is derived from an EMBL/GenBank/DDBJ whole genome shotgun (WGS) entry which is preliminary data.</text>
</comment>
<accession>A0A9D1RAA3</accession>
<dbReference type="EMBL" id="DXGF01000138">
    <property type="protein sequence ID" value="HIW84184.1"/>
    <property type="molecule type" value="Genomic_DNA"/>
</dbReference>
<dbReference type="InterPro" id="IPR051310">
    <property type="entry name" value="MCP_chemotaxis"/>
</dbReference>
<dbReference type="GO" id="GO:0007165">
    <property type="term" value="P:signal transduction"/>
    <property type="evidence" value="ECO:0007669"/>
    <property type="project" value="UniProtKB-KW"/>
</dbReference>
<feature type="domain" description="Methyl-accepting transducer" evidence="4">
    <location>
        <begin position="1"/>
        <end position="198"/>
    </location>
</feature>
<protein>
    <submittedName>
        <fullName evidence="5">Methyl-accepting chemotaxis protein</fullName>
    </submittedName>
</protein>
<dbReference type="InterPro" id="IPR004089">
    <property type="entry name" value="MCPsignal_dom"/>
</dbReference>
<feature type="non-terminal residue" evidence="5">
    <location>
        <position position="1"/>
    </location>
</feature>
<evidence type="ECO:0000259" key="4">
    <source>
        <dbReference type="PROSITE" id="PS50111"/>
    </source>
</evidence>
<dbReference type="PROSITE" id="PS50111">
    <property type="entry name" value="CHEMOTAXIS_TRANSDUC_2"/>
    <property type="match status" value="1"/>
</dbReference>
<proteinExistence type="inferred from homology"/>
<evidence type="ECO:0000313" key="6">
    <source>
        <dbReference type="Proteomes" id="UP000824263"/>
    </source>
</evidence>
<dbReference type="Proteomes" id="UP000824263">
    <property type="component" value="Unassembled WGS sequence"/>
</dbReference>
<dbReference type="PANTHER" id="PTHR43531:SF11">
    <property type="entry name" value="METHYL-ACCEPTING CHEMOTAXIS PROTEIN 3"/>
    <property type="match status" value="1"/>
</dbReference>
<evidence type="ECO:0000256" key="3">
    <source>
        <dbReference type="PROSITE-ProRule" id="PRU00284"/>
    </source>
</evidence>
<keyword evidence="1" id="KW-0145">Chemotaxis</keyword>
<organism evidence="5 6">
    <name type="scientific">Candidatus Dorea gallistercoris</name>
    <dbReference type="NCBI Taxonomy" id="2838542"/>
    <lineage>
        <taxon>Bacteria</taxon>
        <taxon>Bacillati</taxon>
        <taxon>Bacillota</taxon>
        <taxon>Clostridia</taxon>
        <taxon>Lachnospirales</taxon>
        <taxon>Lachnospiraceae</taxon>
        <taxon>Dorea</taxon>
    </lineage>
</organism>